<dbReference type="SMART" id="SM00487">
    <property type="entry name" value="DEXDc"/>
    <property type="match status" value="1"/>
</dbReference>
<reference evidence="12 13" key="1">
    <citation type="submission" date="2015-01" db="EMBL/GenBank/DDBJ databases">
        <title>Evolution of Trichinella species and genotypes.</title>
        <authorList>
            <person name="Korhonen P.K."/>
            <person name="Edoardo P."/>
            <person name="Giuseppe L.R."/>
            <person name="Gasser R.B."/>
        </authorList>
    </citation>
    <scope>NUCLEOTIDE SEQUENCE [LARGE SCALE GENOMIC DNA]</scope>
    <source>
        <strain evidence="12">ISS3</strain>
    </source>
</reference>
<dbReference type="InterPro" id="IPR001650">
    <property type="entry name" value="Helicase_C-like"/>
</dbReference>
<evidence type="ECO:0000259" key="10">
    <source>
        <dbReference type="PROSITE" id="PS51192"/>
    </source>
</evidence>
<evidence type="ECO:0000259" key="11">
    <source>
        <dbReference type="PROSITE" id="PS51194"/>
    </source>
</evidence>
<dbReference type="SMART" id="SM00490">
    <property type="entry name" value="HELICc"/>
    <property type="match status" value="1"/>
</dbReference>
<dbReference type="GO" id="GO:0005524">
    <property type="term" value="F:ATP binding"/>
    <property type="evidence" value="ECO:0007669"/>
    <property type="project" value="UniProtKB-KW"/>
</dbReference>
<dbReference type="PROSITE" id="PS51192">
    <property type="entry name" value="HELICASE_ATP_BIND_1"/>
    <property type="match status" value="1"/>
</dbReference>
<evidence type="ECO:0000256" key="4">
    <source>
        <dbReference type="ARBA" id="ARBA00022806"/>
    </source>
</evidence>
<dbReference type="GO" id="GO:0000724">
    <property type="term" value="P:double-strand break repair via homologous recombination"/>
    <property type="evidence" value="ECO:0007669"/>
    <property type="project" value="TreeGrafter"/>
</dbReference>
<dbReference type="GO" id="GO:0005634">
    <property type="term" value="C:nucleus"/>
    <property type="evidence" value="ECO:0007669"/>
    <property type="project" value="UniProtKB-SubCell"/>
</dbReference>
<feature type="domain" description="Helicase C-terminal" evidence="11">
    <location>
        <begin position="215"/>
        <end position="361"/>
    </location>
</feature>
<keyword evidence="5 8" id="KW-0067">ATP-binding</keyword>
<evidence type="ECO:0000256" key="2">
    <source>
        <dbReference type="ARBA" id="ARBA00022741"/>
    </source>
</evidence>
<dbReference type="InterPro" id="IPR014001">
    <property type="entry name" value="Helicase_ATP-bd"/>
</dbReference>
<evidence type="ECO:0000256" key="1">
    <source>
        <dbReference type="ARBA" id="ARBA00005446"/>
    </source>
</evidence>
<evidence type="ECO:0000313" key="12">
    <source>
        <dbReference type="EMBL" id="KRY43202.1"/>
    </source>
</evidence>
<evidence type="ECO:0000256" key="9">
    <source>
        <dbReference type="SAM" id="MobiDB-lite"/>
    </source>
</evidence>
<keyword evidence="8" id="KW-0539">Nucleus</keyword>
<dbReference type="GO" id="GO:0005737">
    <property type="term" value="C:cytoplasm"/>
    <property type="evidence" value="ECO:0007669"/>
    <property type="project" value="TreeGrafter"/>
</dbReference>
<sequence length="867" mass="97544">MKCKFGWLKLGDRDVFVSMPTGSGKSLCYQLPALLRSGVTVVFSPLIALISDQLSHLERLKIAAGSLHSKLTNAERQSLLNDLLGAGSKVPNTKLLYITPEQAETATCRSVLDSLHQRQLLNYVAVDEAHCVSQWGHDFRPKYLNLGALRQRYDDVPWIALTATATGKVVGDILRLLKLKPPVAEFKHPCYRPNLFYDVQFKDTIADGEKHVADFLKQIFTEQGGSGIVYCRTRERCESFAADISGYGIRCAAYHAGLSNKVREKVYNDWMVGKVHVIVATISFGMGVDKSDVRCVVHWDLPKTLTGYYQESGRAGRDGNRSYCRIYYCREERRVGEYFTKQSILNKKMSKDFSPHAEKAMKMEFEEIVSFCESLKCRHAVFSAYFGGTLDRCGDNCDFCTDPIGCEKRKFAFDQVGYSTSWTCKSEDDASELYGGGRKGPDCYYGETSKRSRMNFEEAEKESRRLLIAQEMSKRRKCATTSTNASQNVTADQDLSRPTVEDLIDSGNSVSLINSQTRRAALKALVKGITSNLISAGKEEINEEVRIKIAAAIEYKAFNTSRTPGNYQGKVSQKLGGMKNSASKNELYPDIRDFLNDEIRKDDSLVNIVPEIIAVEHGEKKPEAEEENVNLENYPSGNDDKPEIFVSSKDDCSSLLPMEKSNVQTCSEKDITVEMDNKCAAADSSEERKVEEHDQIEISTEPSQKRLRIVETETLTTVSSLQKDSSSIAGLVQPEQSTISTHNAVQVDSDKNNDKKIPAVEILNPYWKMGRIRHKMLFKNLARYLTHNVKHLDEKAGSRAISEMYAVVRIFVVAPKPFDDVDRRKLITHKWHSKADIKKCNVHCPVKWRSFNSFSAVYCFLSVGIIK</sequence>
<proteinExistence type="inferred from homology"/>
<name>A0A0V1C260_TRISP</name>
<dbReference type="Proteomes" id="UP000054776">
    <property type="component" value="Unassembled WGS sequence"/>
</dbReference>
<dbReference type="PROSITE" id="PS51194">
    <property type="entry name" value="HELICASE_CTER"/>
    <property type="match status" value="1"/>
</dbReference>
<dbReference type="Pfam" id="PF00271">
    <property type="entry name" value="Helicase_C"/>
    <property type="match status" value="1"/>
</dbReference>
<comment type="catalytic activity">
    <reaction evidence="7 8">
        <text>ATP + H2O = ADP + phosphate + H(+)</text>
        <dbReference type="Rhea" id="RHEA:13065"/>
        <dbReference type="ChEBI" id="CHEBI:15377"/>
        <dbReference type="ChEBI" id="CHEBI:15378"/>
        <dbReference type="ChEBI" id="CHEBI:30616"/>
        <dbReference type="ChEBI" id="CHEBI:43474"/>
        <dbReference type="ChEBI" id="CHEBI:456216"/>
    </reaction>
</comment>
<dbReference type="OrthoDB" id="10261556at2759"/>
<dbReference type="GO" id="GO:0009378">
    <property type="term" value="F:four-way junction helicase activity"/>
    <property type="evidence" value="ECO:0007669"/>
    <property type="project" value="TreeGrafter"/>
</dbReference>
<evidence type="ECO:0000256" key="5">
    <source>
        <dbReference type="ARBA" id="ARBA00022840"/>
    </source>
</evidence>
<dbReference type="SUPFAM" id="SSF52540">
    <property type="entry name" value="P-loop containing nucleoside triphosphate hydrolases"/>
    <property type="match status" value="1"/>
</dbReference>
<comment type="subcellular location">
    <subcellularLocation>
        <location evidence="8">Nucleus</location>
    </subcellularLocation>
</comment>
<dbReference type="NCBIfam" id="TIGR00614">
    <property type="entry name" value="recQ_fam"/>
    <property type="match status" value="1"/>
</dbReference>
<evidence type="ECO:0000256" key="8">
    <source>
        <dbReference type="RuleBase" id="RU364117"/>
    </source>
</evidence>
<dbReference type="EMBL" id="JYDH01000002">
    <property type="protein sequence ID" value="KRY43202.1"/>
    <property type="molecule type" value="Genomic_DNA"/>
</dbReference>
<evidence type="ECO:0000313" key="13">
    <source>
        <dbReference type="Proteomes" id="UP000054776"/>
    </source>
</evidence>
<feature type="non-terminal residue" evidence="12">
    <location>
        <position position="867"/>
    </location>
</feature>
<keyword evidence="2 8" id="KW-0547">Nucleotide-binding</keyword>
<evidence type="ECO:0000256" key="3">
    <source>
        <dbReference type="ARBA" id="ARBA00022801"/>
    </source>
</evidence>
<dbReference type="Gene3D" id="3.40.50.300">
    <property type="entry name" value="P-loop containing nucleotide triphosphate hydrolases"/>
    <property type="match status" value="2"/>
</dbReference>
<organism evidence="12 13">
    <name type="scientific">Trichinella spiralis</name>
    <name type="common">Trichina worm</name>
    <dbReference type="NCBI Taxonomy" id="6334"/>
    <lineage>
        <taxon>Eukaryota</taxon>
        <taxon>Metazoa</taxon>
        <taxon>Ecdysozoa</taxon>
        <taxon>Nematoda</taxon>
        <taxon>Enoplea</taxon>
        <taxon>Dorylaimia</taxon>
        <taxon>Trichinellida</taxon>
        <taxon>Trichinellidae</taxon>
        <taxon>Trichinella</taxon>
    </lineage>
</organism>
<keyword evidence="4 8" id="KW-0347">Helicase</keyword>
<accession>A0A0V1C260</accession>
<comment type="catalytic activity">
    <reaction evidence="6 8">
        <text>Couples ATP hydrolysis with the unwinding of duplex DNA by translocating in the 3'-5' direction.</text>
        <dbReference type="EC" id="5.6.2.4"/>
    </reaction>
</comment>
<keyword evidence="3 8" id="KW-0378">Hydrolase</keyword>
<dbReference type="Pfam" id="PF16124">
    <property type="entry name" value="RecQ_Zn_bind"/>
    <property type="match status" value="1"/>
</dbReference>
<feature type="region of interest" description="Disordered" evidence="9">
    <location>
        <begin position="619"/>
        <end position="642"/>
    </location>
</feature>
<gene>
    <name evidence="12" type="primary">RECQL5</name>
    <name evidence="12" type="ORF">T01_14121</name>
</gene>
<dbReference type="AlphaFoldDB" id="A0A0V1C260"/>
<comment type="caution">
    <text evidence="12">The sequence shown here is derived from an EMBL/GenBank/DDBJ whole genome shotgun (WGS) entry which is preliminary data.</text>
</comment>
<dbReference type="GO" id="GO:0003676">
    <property type="term" value="F:nucleic acid binding"/>
    <property type="evidence" value="ECO:0007669"/>
    <property type="project" value="InterPro"/>
</dbReference>
<protein>
    <recommendedName>
        <fullName evidence="8">ATP-dependent DNA helicase</fullName>
        <ecNumber evidence="8">5.6.2.4</ecNumber>
    </recommendedName>
</protein>
<dbReference type="PANTHER" id="PTHR13710">
    <property type="entry name" value="DNA HELICASE RECQ FAMILY MEMBER"/>
    <property type="match status" value="1"/>
</dbReference>
<dbReference type="InterPro" id="IPR032284">
    <property type="entry name" value="RecQ_Zn-bd"/>
</dbReference>
<evidence type="ECO:0000256" key="7">
    <source>
        <dbReference type="ARBA" id="ARBA00049360"/>
    </source>
</evidence>
<dbReference type="Pfam" id="PF00270">
    <property type="entry name" value="DEAD"/>
    <property type="match status" value="1"/>
</dbReference>
<dbReference type="GO" id="GO:0016887">
    <property type="term" value="F:ATP hydrolysis activity"/>
    <property type="evidence" value="ECO:0007669"/>
    <property type="project" value="RHEA"/>
</dbReference>
<dbReference type="InterPro" id="IPR004589">
    <property type="entry name" value="DNA_helicase_ATP-dep_RecQ"/>
</dbReference>
<evidence type="ECO:0000256" key="6">
    <source>
        <dbReference type="ARBA" id="ARBA00034617"/>
    </source>
</evidence>
<dbReference type="EC" id="5.6.2.4" evidence="8"/>
<comment type="similarity">
    <text evidence="1 8">Belongs to the helicase family. RecQ subfamily.</text>
</comment>
<feature type="domain" description="Helicase ATP-binding" evidence="10">
    <location>
        <begin position="6"/>
        <end position="183"/>
    </location>
</feature>
<dbReference type="PANTHER" id="PTHR13710:SF152">
    <property type="entry name" value="ATP-DEPENDENT DNA HELICASE Q5"/>
    <property type="match status" value="1"/>
</dbReference>
<dbReference type="CDD" id="cd18794">
    <property type="entry name" value="SF2_C_RecQ"/>
    <property type="match status" value="1"/>
</dbReference>
<dbReference type="GO" id="GO:0005694">
    <property type="term" value="C:chromosome"/>
    <property type="evidence" value="ECO:0007669"/>
    <property type="project" value="TreeGrafter"/>
</dbReference>
<keyword evidence="13" id="KW-1185">Reference proteome</keyword>
<dbReference type="InterPro" id="IPR027417">
    <property type="entry name" value="P-loop_NTPase"/>
</dbReference>
<dbReference type="InterPro" id="IPR011545">
    <property type="entry name" value="DEAD/DEAH_box_helicase_dom"/>
</dbReference>
<dbReference type="GO" id="GO:0043138">
    <property type="term" value="F:3'-5' DNA helicase activity"/>
    <property type="evidence" value="ECO:0007669"/>
    <property type="project" value="UniProtKB-EC"/>
</dbReference>